<protein>
    <submittedName>
        <fullName evidence="1">Carboxypeptidase-like regulatory domain-containing protein</fullName>
    </submittedName>
</protein>
<dbReference type="InterPro" id="IPR008969">
    <property type="entry name" value="CarboxyPept-like_regulatory"/>
</dbReference>
<proteinExistence type="predicted"/>
<evidence type="ECO:0000313" key="2">
    <source>
        <dbReference type="Proteomes" id="UP001152872"/>
    </source>
</evidence>
<dbReference type="AlphaFoldDB" id="A0A9X4RJF3"/>
<keyword evidence="1" id="KW-0645">Protease</keyword>
<reference evidence="1" key="1">
    <citation type="submission" date="2019-05" db="EMBL/GenBank/DDBJ databases">
        <title>Whole genome sequencing of Pseudanabaena catenata USMAC16.</title>
        <authorList>
            <person name="Khan Z."/>
            <person name="Omar W.M."/>
            <person name="Convey P."/>
            <person name="Merican F."/>
            <person name="Najimudin N."/>
        </authorList>
    </citation>
    <scope>NUCLEOTIDE SEQUENCE</scope>
    <source>
        <strain evidence="1">USMAC16</strain>
    </source>
</reference>
<comment type="caution">
    <text evidence="1">The sequence shown here is derived from an EMBL/GenBank/DDBJ whole genome shotgun (WGS) entry which is preliminary data.</text>
</comment>
<evidence type="ECO:0000313" key="1">
    <source>
        <dbReference type="EMBL" id="MDG3495945.1"/>
    </source>
</evidence>
<dbReference type="RefSeq" id="WP_009628097.1">
    <property type="nucleotide sequence ID" value="NZ_VBTY01000138.1"/>
</dbReference>
<keyword evidence="2" id="KW-1185">Reference proteome</keyword>
<organism evidence="1 2">
    <name type="scientific">Pseudanabaena catenata USMAC16</name>
    <dbReference type="NCBI Taxonomy" id="1855837"/>
    <lineage>
        <taxon>Bacteria</taxon>
        <taxon>Bacillati</taxon>
        <taxon>Cyanobacteriota</taxon>
        <taxon>Cyanophyceae</taxon>
        <taxon>Pseudanabaenales</taxon>
        <taxon>Pseudanabaenaceae</taxon>
        <taxon>Pseudanabaena</taxon>
    </lineage>
</organism>
<keyword evidence="1" id="KW-0121">Carboxypeptidase</keyword>
<accession>A0A9X4RJF3</accession>
<dbReference type="SUPFAM" id="SSF49464">
    <property type="entry name" value="Carboxypeptidase regulatory domain-like"/>
    <property type="match status" value="1"/>
</dbReference>
<dbReference type="GO" id="GO:0004180">
    <property type="term" value="F:carboxypeptidase activity"/>
    <property type="evidence" value="ECO:0007669"/>
    <property type="project" value="UniProtKB-KW"/>
</dbReference>
<dbReference type="EMBL" id="VBTY01000138">
    <property type="protein sequence ID" value="MDG3495945.1"/>
    <property type="molecule type" value="Genomic_DNA"/>
</dbReference>
<name>A0A9X4RJF3_9CYAN</name>
<sequence length="938" mass="102473">MKLVYKTNTSLVSFRLNIAKICTISVFLGILGMDMLVNAQELKKEDLSKRSLASKITIPVNQRELTPKFSPVAPASSKSSPKLSQNLSILPMGINLGANNVIPSVTVKGSENGKEAIDFNNWLIPFADVTKALQFNVTPKDDGQLELRSVGSIITIDPKVLINDPDIGQAISIEQIRNLLKTPVEFSIAEYAIVLSPSWLTGRISNRPYQEQEAPINLVGLQQVTPPSFGLTGISLRTSLNQTQTANSNNLYNNLNNSVNSNLNTNSEFKTIGVIAGGSLFSRTQQLNNNGVNSWQLNELQYFRPSPYSDYLIGTQLPFWSRFDRNQSDYFGVTLIQRSGYTAANNTNFAYGGVTPQQRLSANELVRNITGEAKPGTLVQLVTQNDNLIVAEKLVNSSGKYNFDAVVTANNSLTGNGNINYKLLLYPAGDLSAKPEEVSLNYRNLQSQVSAGKSAFIISAGLNRISGNDNFFGSFGDFKGGAAYYLGLTDEITFGAGLVYDSSTQPYGEILYQPVNSPLTLRVGVLAGNKISFNADVSYITNDFSLRLGGDERSFVSNLYWTLSPQLALFSNWYSGGINNGLESGFNLNLNSIFLSLSYNADKGISGNLRANVAPFLFGIRRFNQQISSELIYNLANKRFFNSGDTAISLNYETSDHNYLASLNLVYRTPWTDRDGKSLLDLSIGYGVSSQGNGLIASASTAILPGIGLRLAYKQVGLNNNNSSISLSLFTSVLLQSGADLSSDESKLDKLRTQGGVLLQPFFDKNNNGVRDDGEDLYTEDIETLFLINNQPLSRFGISHPKVVREGVLFELPPNTYRLDIDPAGYPLGWKSSSKAYAVTVAPGTYTTITIPLAPSYVVTGRAIDKDGKPIIGANVEFVSRSNPKKRFASITNNAGIYYLEDLKVDIYKLFVNGKSAQPSILEINSDSKSFLELNIQP</sequence>
<gene>
    <name evidence="1" type="ORF">FEV09_15465</name>
</gene>
<keyword evidence="1" id="KW-0378">Hydrolase</keyword>
<dbReference type="Proteomes" id="UP001152872">
    <property type="component" value="Unassembled WGS sequence"/>
</dbReference>